<dbReference type="Pfam" id="PF14267">
    <property type="entry name" value="DUF4357"/>
    <property type="match status" value="1"/>
</dbReference>
<evidence type="ECO:0000313" key="2">
    <source>
        <dbReference type="EMBL" id="QBR02480.1"/>
    </source>
</evidence>
<name>A0A4P7D685_9BURK</name>
<evidence type="ECO:0000313" key="3">
    <source>
        <dbReference type="Proteomes" id="UP000295727"/>
    </source>
</evidence>
<dbReference type="InterPro" id="IPR000305">
    <property type="entry name" value="GIY-YIG_endonuc"/>
</dbReference>
<dbReference type="InterPro" id="IPR025579">
    <property type="entry name" value="DUF4357"/>
</dbReference>
<reference evidence="2 3" key="1">
    <citation type="submission" date="2019-03" db="EMBL/GenBank/DDBJ databases">
        <title>Paraburkholderia sp. 7MH5, isolated from subtropical forest soil.</title>
        <authorList>
            <person name="Gao Z.-H."/>
            <person name="Qiu L.-H."/>
        </authorList>
    </citation>
    <scope>NUCLEOTIDE SEQUENCE [LARGE SCALE GENOMIC DNA]</scope>
    <source>
        <strain evidence="2 3">7MH5</strain>
    </source>
</reference>
<dbReference type="EMBL" id="CP038151">
    <property type="protein sequence ID" value="QBR02480.1"/>
    <property type="molecule type" value="Genomic_DNA"/>
</dbReference>
<protein>
    <submittedName>
        <fullName evidence="2">GIY-YIG nuclease family protein</fullName>
    </submittedName>
</protein>
<dbReference type="CDD" id="cd10447">
    <property type="entry name" value="GIY-YIG_unchar_2"/>
    <property type="match status" value="1"/>
</dbReference>
<organism evidence="2 3">
    <name type="scientific">Paraburkholderia pallida</name>
    <dbReference type="NCBI Taxonomy" id="2547399"/>
    <lineage>
        <taxon>Bacteria</taxon>
        <taxon>Pseudomonadati</taxon>
        <taxon>Pseudomonadota</taxon>
        <taxon>Betaproteobacteria</taxon>
        <taxon>Burkholderiales</taxon>
        <taxon>Burkholderiaceae</taxon>
        <taxon>Paraburkholderia</taxon>
    </lineage>
</organism>
<dbReference type="KEGG" id="ppai:E1956_35130"/>
<accession>A0A4P7D685</accession>
<dbReference type="RefSeq" id="WP_134758004.1">
    <property type="nucleotide sequence ID" value="NZ_CP038151.1"/>
</dbReference>
<proteinExistence type="predicted"/>
<dbReference type="PROSITE" id="PS50164">
    <property type="entry name" value="GIY_YIG"/>
    <property type="match status" value="1"/>
</dbReference>
<sequence length="298" mass="32979">MTFRPQTIQIFLPSGDPRGIRVAEITTRIVQAIDVPRSRISEFLEMRESERLSLYILVGEADDGSGNLAYIGQSGDLRKRLAAHNNEKDFWQRALVLSTRTESLTQTHALFLENLLIQEAKNAGRYRTDNCNGGTRPHAPAPLAADCLEIFDTGRTLVASLGVPLFERLGNRESVEKAQALLFCKRSNTAASGYYTDEGFVVLRGSIGKAEIGKGFQSHSFARLRDELLQQKKISIQDGVLVFDQDVLFTSPSGASAVVCGTACNGWLDWKDQRGITLHELKRKDEIDQAARILRAAA</sequence>
<gene>
    <name evidence="2" type="ORF">E1956_35130</name>
</gene>
<feature type="domain" description="GIY-YIG" evidence="1">
    <location>
        <begin position="50"/>
        <end position="128"/>
    </location>
</feature>
<evidence type="ECO:0000259" key="1">
    <source>
        <dbReference type="PROSITE" id="PS50164"/>
    </source>
</evidence>
<dbReference type="AlphaFoldDB" id="A0A4P7D685"/>
<keyword evidence="3" id="KW-1185">Reference proteome</keyword>
<dbReference type="OrthoDB" id="2656488at2"/>
<dbReference type="Proteomes" id="UP000295727">
    <property type="component" value="Chromosome 4"/>
</dbReference>